<name>A0A2P2IJY1_RHIMU</name>
<dbReference type="GO" id="GO:0080043">
    <property type="term" value="F:quercetin 3-O-glucosyltransferase activity"/>
    <property type="evidence" value="ECO:0007669"/>
    <property type="project" value="TreeGrafter"/>
</dbReference>
<evidence type="ECO:0000313" key="2">
    <source>
        <dbReference type="EMBL" id="MBW81534.1"/>
    </source>
</evidence>
<comment type="similarity">
    <text evidence="1">Belongs to the UDP-glycosyltransferase family.</text>
</comment>
<dbReference type="EMBL" id="GGEC01001051">
    <property type="protein sequence ID" value="MBW81534.1"/>
    <property type="molecule type" value="Transcribed_RNA"/>
</dbReference>
<organism evidence="2">
    <name type="scientific">Rhizophora mucronata</name>
    <name type="common">Asiatic mangrove</name>
    <dbReference type="NCBI Taxonomy" id="61149"/>
    <lineage>
        <taxon>Eukaryota</taxon>
        <taxon>Viridiplantae</taxon>
        <taxon>Streptophyta</taxon>
        <taxon>Embryophyta</taxon>
        <taxon>Tracheophyta</taxon>
        <taxon>Spermatophyta</taxon>
        <taxon>Magnoliopsida</taxon>
        <taxon>eudicotyledons</taxon>
        <taxon>Gunneridae</taxon>
        <taxon>Pentapetalae</taxon>
        <taxon>rosids</taxon>
        <taxon>fabids</taxon>
        <taxon>Malpighiales</taxon>
        <taxon>Rhizophoraceae</taxon>
        <taxon>Rhizophora</taxon>
    </lineage>
</organism>
<dbReference type="SUPFAM" id="SSF53756">
    <property type="entry name" value="UDP-Glycosyltransferase/glycogen phosphorylase"/>
    <property type="match status" value="1"/>
</dbReference>
<dbReference type="Gene3D" id="3.40.50.2000">
    <property type="entry name" value="Glycogen Phosphorylase B"/>
    <property type="match status" value="1"/>
</dbReference>
<dbReference type="AlphaFoldDB" id="A0A2P2IJY1"/>
<evidence type="ECO:0008006" key="3">
    <source>
        <dbReference type="Google" id="ProtNLM"/>
    </source>
</evidence>
<dbReference type="PANTHER" id="PTHR11926:SF1516">
    <property type="entry name" value="GLYCOSYLTRANSFERASE"/>
    <property type="match status" value="1"/>
</dbReference>
<dbReference type="GO" id="GO:0080044">
    <property type="term" value="F:quercetin 7-O-glucosyltransferase activity"/>
    <property type="evidence" value="ECO:0007669"/>
    <property type="project" value="TreeGrafter"/>
</dbReference>
<accession>A0A2P2IJY1</accession>
<dbReference type="PANTHER" id="PTHR11926">
    <property type="entry name" value="GLUCOSYL/GLUCURONOSYL TRANSFERASES"/>
    <property type="match status" value="1"/>
</dbReference>
<sequence>MASREAYSKPHALFFPYPYQSVIKQMLQLAKLLHFKGFHITFVNTEFNRQRFLKSRGPNSLDGSPDFRFETIPDGLPPSDPDASQDPAALCESVAKNFDAPFRQLLARLNDTASSNVPPVTSIVADGFYPFTIADAEELGIPLLLFFTFSACSVMGFKQFRALKDKGLVPLRGTCITFQIPNEFQLTVRISIGLKT</sequence>
<protein>
    <recommendedName>
        <fullName evidence="3">7-deoxyloganetin glucosyltransferase-like</fullName>
    </recommendedName>
</protein>
<evidence type="ECO:0000256" key="1">
    <source>
        <dbReference type="ARBA" id="ARBA00009995"/>
    </source>
</evidence>
<reference evidence="2" key="1">
    <citation type="submission" date="2018-02" db="EMBL/GenBank/DDBJ databases">
        <title>Rhizophora mucronata_Transcriptome.</title>
        <authorList>
            <person name="Meera S.P."/>
            <person name="Sreeshan A."/>
            <person name="Augustine A."/>
        </authorList>
    </citation>
    <scope>NUCLEOTIDE SEQUENCE</scope>
    <source>
        <tissue evidence="2">Leaf</tissue>
    </source>
</reference>
<proteinExistence type="inferred from homology"/>